<organism evidence="3 4">
    <name type="scientific">Desulfurivibrio alkaliphilus (strain DSM 19089 / UNIQEM U267 / AHT2)</name>
    <dbReference type="NCBI Taxonomy" id="589865"/>
    <lineage>
        <taxon>Bacteria</taxon>
        <taxon>Pseudomonadati</taxon>
        <taxon>Thermodesulfobacteriota</taxon>
        <taxon>Desulfobulbia</taxon>
        <taxon>Desulfobulbales</taxon>
        <taxon>Desulfobulbaceae</taxon>
        <taxon>Desulfurivibrio</taxon>
    </lineage>
</organism>
<dbReference type="eggNOG" id="COG5492">
    <property type="taxonomic scope" value="Bacteria"/>
</dbReference>
<dbReference type="PANTHER" id="PTHR35812">
    <property type="entry name" value="LIPOPROTEIN"/>
    <property type="match status" value="1"/>
</dbReference>
<dbReference type="InterPro" id="IPR044060">
    <property type="entry name" value="Bacterial_rp_domain"/>
</dbReference>
<evidence type="ECO:0000313" key="3">
    <source>
        <dbReference type="EMBL" id="ADH85093.1"/>
    </source>
</evidence>
<evidence type="ECO:0000313" key="4">
    <source>
        <dbReference type="Proteomes" id="UP000001508"/>
    </source>
</evidence>
<feature type="domain" description="Bacterial repeat" evidence="2">
    <location>
        <begin position="128"/>
        <end position="196"/>
    </location>
</feature>
<keyword evidence="4" id="KW-1185">Reference proteome</keyword>
<dbReference type="Pfam" id="PF07603">
    <property type="entry name" value="Lcl_C"/>
    <property type="match status" value="2"/>
</dbReference>
<dbReference type="HOGENOM" id="CLU_333383_0_0_7"/>
<feature type="domain" description="Lcl C-terminal" evidence="1">
    <location>
        <begin position="730"/>
        <end position="854"/>
    </location>
</feature>
<feature type="domain" description="Bacterial repeat" evidence="2">
    <location>
        <begin position="59"/>
        <end position="126"/>
    </location>
</feature>
<dbReference type="AlphaFoldDB" id="D6YZT6"/>
<evidence type="ECO:0000259" key="1">
    <source>
        <dbReference type="Pfam" id="PF07603"/>
    </source>
</evidence>
<sequence length="857" mass="92294">MLLLLLLAGGCDQREEKVPAPEVPAETALEAEVALEEQTALETEPAPPPIPVEPVEFLLTYQAGEHGAIEGRARQQVPQGGSGSAVKAVADPGYHFTGWSDGLTTAARQEQEVTADLTVTAAFAPNRYPLQYEVEGAGEIVGESRQVVEYGQAGEAVRAVAAEDHHFVGWSDGVTAAGRQDIARGELTVRAVFAPNTYRIGGRVDGLVEGTELRLQNQDEQLIITTGGPFFFAEPHPTGTPYQITISRQPAAPSQTCTVREGHGVINRQEVNDIEVACVIDTFRIGGRLTGLPPGQKIVLHNNEADPLTLAGDGDFLFPTPLEDGSAYLISLQGPAPGDNWRCEVENASGVLAGRDVGEVEISCAIIPVLQARIGRNNIELTWNHEDFPGAAFNLCRAREEIPAAGAADCRAFAAGLAEPAVTSPHRAEALINDLTYWFQLAVRPVNGRTEYSDPISAAPFGGLNDTGIDWCADERNNHGREGIRADRVAGCEQLAAGHPDQDGHLGRDAAAQARLLPKRGSGSGGFDFTRVCASGEKAGEGRCPPNPALGDGPDNWACVRDNVTGLLWEVKNIGGRRGAGHTYSWYQPDGNGTQGYVGLADGGHCTGSDCDTAAYVELLNETGLCGTRQWRLPTRRELLSIVNNSRHDPAAETTFFPHTQADHYWTATTFADQPGSAWQVYFRYGESYPAAKEQSYHLRLVQGRTVTFGGAHPEFAPGAAQEFTYYDDGTVRHNITGLQWLRCSLGQTWDGQECTGQATALTWQEALQAAAAFEFAGHNDWRLPNKNELEALVATQRSLPAIRQEAFPGTPAQYFWTSSPYAVLGHAAWSVDFGSGTVNASIKSGKLPLRLVRDDW</sequence>
<dbReference type="KEGG" id="dak:DaAHT2_0387"/>
<accession>D6YZT6</accession>
<dbReference type="EMBL" id="CP001940">
    <property type="protein sequence ID" value="ADH85093.1"/>
    <property type="molecule type" value="Genomic_DNA"/>
</dbReference>
<protein>
    <recommendedName>
        <fullName evidence="5">DUF1566 domain-containing protein</fullName>
    </recommendedName>
</protein>
<feature type="domain" description="Lcl C-terminal" evidence="1">
    <location>
        <begin position="559"/>
        <end position="702"/>
    </location>
</feature>
<name>D6YZT6_DESAT</name>
<evidence type="ECO:0000259" key="2">
    <source>
        <dbReference type="Pfam" id="PF18998"/>
    </source>
</evidence>
<reference evidence="4" key="1">
    <citation type="submission" date="2010-02" db="EMBL/GenBank/DDBJ databases">
        <title>Complete sequence of Desulfurivibrio alkaliphilus AHT2.</title>
        <authorList>
            <consortium name="US DOE Joint Genome Institute"/>
            <person name="Pitluck S."/>
            <person name="Chertkov O."/>
            <person name="Detter J.C."/>
            <person name="Han C."/>
            <person name="Tapia R."/>
            <person name="Larimer F."/>
            <person name="Land M."/>
            <person name="Hauser L."/>
            <person name="Kyrpides N."/>
            <person name="Mikhailova N."/>
            <person name="Sorokin D.Y."/>
            <person name="Muyzer G."/>
            <person name="Woyke T."/>
        </authorList>
    </citation>
    <scope>NUCLEOTIDE SEQUENCE [LARGE SCALE GENOMIC DNA]</scope>
    <source>
        <strain evidence="4">DSM 19089 / UNIQEM U267 / AHT2</strain>
    </source>
</reference>
<dbReference type="Pfam" id="PF18998">
    <property type="entry name" value="Flg_new_2"/>
    <property type="match status" value="2"/>
</dbReference>
<gene>
    <name evidence="3" type="ordered locus">DaAHT2_0387</name>
</gene>
<dbReference type="InterPro" id="IPR011460">
    <property type="entry name" value="Lcl_C"/>
</dbReference>
<dbReference type="eggNOG" id="COG2706">
    <property type="taxonomic scope" value="Bacteria"/>
</dbReference>
<evidence type="ECO:0008006" key="5">
    <source>
        <dbReference type="Google" id="ProtNLM"/>
    </source>
</evidence>
<dbReference type="eggNOG" id="COG5276">
    <property type="taxonomic scope" value="Bacteria"/>
</dbReference>
<dbReference type="InParanoid" id="D6YZT6"/>
<proteinExistence type="predicted"/>
<dbReference type="Proteomes" id="UP000001508">
    <property type="component" value="Chromosome"/>
</dbReference>
<dbReference type="STRING" id="589865.DaAHT2_0387"/>
<dbReference type="PANTHER" id="PTHR35812:SF1">
    <property type="entry name" value="LIPOPROTEIN"/>
    <property type="match status" value="1"/>
</dbReference>